<feature type="compositionally biased region" description="Polar residues" evidence="3">
    <location>
        <begin position="63"/>
        <end position="82"/>
    </location>
</feature>
<dbReference type="Pfam" id="PF15458">
    <property type="entry name" value="NTR2"/>
    <property type="match status" value="1"/>
</dbReference>
<feature type="compositionally biased region" description="Polar residues" evidence="3">
    <location>
        <begin position="194"/>
        <end position="211"/>
    </location>
</feature>
<dbReference type="GO" id="GO:0071008">
    <property type="term" value="C:U2-type post-mRNA release spliceosomal complex"/>
    <property type="evidence" value="ECO:0007669"/>
    <property type="project" value="InterPro"/>
</dbReference>
<dbReference type="EMBL" id="JMSN01000021">
    <property type="protein sequence ID" value="KDN49615.1"/>
    <property type="molecule type" value="Genomic_DNA"/>
</dbReference>
<dbReference type="InterPro" id="IPR028211">
    <property type="entry name" value="Ntr2"/>
</dbReference>
<evidence type="ECO:0000256" key="2">
    <source>
        <dbReference type="ARBA" id="ARBA00023242"/>
    </source>
</evidence>
<dbReference type="STRING" id="1037660.A0A066WFT3"/>
<feature type="region of interest" description="Disordered" evidence="3">
    <location>
        <begin position="188"/>
        <end position="234"/>
    </location>
</feature>
<dbReference type="OMA" id="KQAMTLM"/>
<name>A0A066WFT3_TILAU</name>
<feature type="region of interest" description="Disordered" evidence="3">
    <location>
        <begin position="41"/>
        <end position="82"/>
    </location>
</feature>
<accession>A0A066WFT3</accession>
<dbReference type="InParanoid" id="A0A066WFT3"/>
<gene>
    <name evidence="4" type="ORF">K437DRAFT_255299</name>
</gene>
<dbReference type="HOGENOM" id="CLU_357217_0_0_1"/>
<evidence type="ECO:0008006" key="6">
    <source>
        <dbReference type="Google" id="ProtNLM"/>
    </source>
</evidence>
<reference evidence="4 5" key="1">
    <citation type="submission" date="2014-05" db="EMBL/GenBank/DDBJ databases">
        <title>Draft genome sequence of a rare smut relative, Tilletiaria anomala UBC 951.</title>
        <authorList>
            <consortium name="DOE Joint Genome Institute"/>
            <person name="Toome M."/>
            <person name="Kuo A."/>
            <person name="Henrissat B."/>
            <person name="Lipzen A."/>
            <person name="Tritt A."/>
            <person name="Yoshinaga Y."/>
            <person name="Zane M."/>
            <person name="Barry K."/>
            <person name="Grigoriev I.V."/>
            <person name="Spatafora J.W."/>
            <person name="Aimea M.C."/>
        </authorList>
    </citation>
    <scope>NUCLEOTIDE SEQUENCE [LARGE SCALE GENOMIC DNA]</scope>
    <source>
        <strain evidence="4 5">UBC 951</strain>
    </source>
</reference>
<sequence length="785" mass="85653">MQAPRFKKKRRGVAGLSASSTSLGSTVATVGDTLGTAKSTVDDAASDNEQGVIIRRTSKKGEQGSSKQAAVGSASSKTNKGVTSLSFDGDAIGASHTCDPEVFAIRRSKLALAARQGLSYHTETSESEGATQVYSATQLADLKASTPNFQKKVTGVIASRDVPTDPVLQTNQTMIPSELAVQNAKQRRQRAAQELSSTSTRDFISLSSSQDGAHPQSRLKREDDDVGSGEDEFGGFTVDEERLALNMKDRKKADVERRQKMREAFEGVHIDAGAAEDSDEEEQRREEMDWEAAQLARWQNPVRMDENEQYYATRVPEVAAIPDLSAASARISAVLTDLEEIIANRQRLIDDSRASQQRLDNDAAENRRLIEAMDAKEAWYREFQEFTETLADFLDDKAPILEAIENERTYLLRDINNKRQTLRARQLEDLSSLFQGIPRLAVWSDDEADVRAYSPAEDGGPESSVREQRRVDSVAGLIADGLLDPQAEEGLARLSARLNNLFDDVKAPEFVDPAARSDADKGGALHPRSVLARFAQWRERFSGDYSGAWGGLALAGIWDFWIRKELVGKTLRGFVPLQVEALSWQMHVHEFQEIGAGIPDAISGDDEILDHMITNSVATTLRSLAEGGAYDPWSVGQSKAVGSLVTELAEVMDTSSATFKSLVVAFARPLIRWTDGLLQAVTETGVLPSSAQGKGGRAEQARREIWEACMVLFVQNFGTLGSRLRNAEPLMAEMLHSRISKIFAALISGASEAEAKTMAAEIASALPRGHSMVGPELASLLGYAT</sequence>
<dbReference type="InterPro" id="IPR012890">
    <property type="entry name" value="GCFC2-like"/>
</dbReference>
<feature type="region of interest" description="Disordered" evidence="3">
    <location>
        <begin position="1"/>
        <end position="22"/>
    </location>
</feature>
<dbReference type="GO" id="GO:0000390">
    <property type="term" value="P:spliceosomal complex disassembly"/>
    <property type="evidence" value="ECO:0007669"/>
    <property type="project" value="InterPro"/>
</dbReference>
<dbReference type="PANTHER" id="PTHR12214">
    <property type="entry name" value="GC-RICH SEQUENCE DNA-BINDING FACTOR"/>
    <property type="match status" value="1"/>
</dbReference>
<evidence type="ECO:0000313" key="5">
    <source>
        <dbReference type="Proteomes" id="UP000027361"/>
    </source>
</evidence>
<organism evidence="4 5">
    <name type="scientific">Tilletiaria anomala (strain ATCC 24038 / CBS 436.72 / UBC 951)</name>
    <dbReference type="NCBI Taxonomy" id="1037660"/>
    <lineage>
        <taxon>Eukaryota</taxon>
        <taxon>Fungi</taxon>
        <taxon>Dikarya</taxon>
        <taxon>Basidiomycota</taxon>
        <taxon>Ustilaginomycotina</taxon>
        <taxon>Exobasidiomycetes</taxon>
        <taxon>Georgefischeriales</taxon>
        <taxon>Tilletiariaceae</taxon>
        <taxon>Tilletiaria</taxon>
    </lineage>
</organism>
<evidence type="ECO:0000313" key="4">
    <source>
        <dbReference type="EMBL" id="KDN49615.1"/>
    </source>
</evidence>
<keyword evidence="5" id="KW-1185">Reference proteome</keyword>
<dbReference type="RefSeq" id="XP_013244401.1">
    <property type="nucleotide sequence ID" value="XM_013388947.1"/>
</dbReference>
<dbReference type="GeneID" id="25264115"/>
<dbReference type="AlphaFoldDB" id="A0A066WFT3"/>
<feature type="compositionally biased region" description="Low complexity" evidence="3">
    <location>
        <begin position="13"/>
        <end position="22"/>
    </location>
</feature>
<comment type="caution">
    <text evidence="4">The sequence shown here is derived from an EMBL/GenBank/DDBJ whole genome shotgun (WGS) entry which is preliminary data.</text>
</comment>
<dbReference type="PANTHER" id="PTHR12214:SF0">
    <property type="entry name" value="LD29489P"/>
    <property type="match status" value="1"/>
</dbReference>
<evidence type="ECO:0000256" key="3">
    <source>
        <dbReference type="SAM" id="MobiDB-lite"/>
    </source>
</evidence>
<protein>
    <recommendedName>
        <fullName evidence="6">GCFC-domain-containing protein</fullName>
    </recommendedName>
</protein>
<feature type="compositionally biased region" description="Acidic residues" evidence="3">
    <location>
        <begin position="224"/>
        <end position="233"/>
    </location>
</feature>
<evidence type="ECO:0000256" key="1">
    <source>
        <dbReference type="ARBA" id="ARBA00004123"/>
    </source>
</evidence>
<dbReference type="GO" id="GO:0003677">
    <property type="term" value="F:DNA binding"/>
    <property type="evidence" value="ECO:0007669"/>
    <property type="project" value="InterPro"/>
</dbReference>
<proteinExistence type="predicted"/>
<dbReference type="OrthoDB" id="429427at2759"/>
<feature type="compositionally biased region" description="Basic residues" evidence="3">
    <location>
        <begin position="1"/>
        <end position="12"/>
    </location>
</feature>
<comment type="subcellular location">
    <subcellularLocation>
        <location evidence="1">Nucleus</location>
    </subcellularLocation>
</comment>
<dbReference type="Proteomes" id="UP000027361">
    <property type="component" value="Unassembled WGS sequence"/>
</dbReference>
<keyword evidence="2" id="KW-0539">Nucleus</keyword>